<dbReference type="EMBL" id="JBCGBO010000001">
    <property type="protein sequence ID" value="KAK9229874.1"/>
    <property type="molecule type" value="Genomic_DNA"/>
</dbReference>
<sequence length="106" mass="12527">MATRAFQRPRLRILNRHRFFSTDHSFLSDINFQNGTELIMVAPLRIQLFLFVQCGATAEQGDEYQSGMYPNEVEHCISFQQGQYWQPQLDAVHPRLCTHLYLDMKY</sequence>
<dbReference type="AlphaFoldDB" id="A0AAP0R0P0"/>
<proteinExistence type="predicted"/>
<name>A0AAP0R0P0_9ROSI</name>
<dbReference type="Proteomes" id="UP001428341">
    <property type="component" value="Unassembled WGS sequence"/>
</dbReference>
<comment type="caution">
    <text evidence="1">The sequence shown here is derived from an EMBL/GenBank/DDBJ whole genome shotgun (WGS) entry which is preliminary data.</text>
</comment>
<keyword evidence="2" id="KW-1185">Reference proteome</keyword>
<accession>A0AAP0R0P0</accession>
<evidence type="ECO:0000313" key="2">
    <source>
        <dbReference type="Proteomes" id="UP001428341"/>
    </source>
</evidence>
<evidence type="ECO:0000313" key="1">
    <source>
        <dbReference type="EMBL" id="KAK9229874.1"/>
    </source>
</evidence>
<organism evidence="1 2">
    <name type="scientific">Citrus x changshan-huyou</name>
    <dbReference type="NCBI Taxonomy" id="2935761"/>
    <lineage>
        <taxon>Eukaryota</taxon>
        <taxon>Viridiplantae</taxon>
        <taxon>Streptophyta</taxon>
        <taxon>Embryophyta</taxon>
        <taxon>Tracheophyta</taxon>
        <taxon>Spermatophyta</taxon>
        <taxon>Magnoliopsida</taxon>
        <taxon>eudicotyledons</taxon>
        <taxon>Gunneridae</taxon>
        <taxon>Pentapetalae</taxon>
        <taxon>rosids</taxon>
        <taxon>malvids</taxon>
        <taxon>Sapindales</taxon>
        <taxon>Rutaceae</taxon>
        <taxon>Aurantioideae</taxon>
        <taxon>Citrus</taxon>
    </lineage>
</organism>
<protein>
    <submittedName>
        <fullName evidence="1">Uncharacterized protein</fullName>
    </submittedName>
</protein>
<gene>
    <name evidence="1" type="ORF">WN944_022840</name>
</gene>
<reference evidence="1 2" key="1">
    <citation type="submission" date="2024-05" db="EMBL/GenBank/DDBJ databases">
        <title>Haplotype-resolved chromosome-level genome assembly of Huyou (Citrus changshanensis).</title>
        <authorList>
            <person name="Miao C."/>
            <person name="Chen W."/>
            <person name="Wu Y."/>
            <person name="Wang L."/>
            <person name="Zhao S."/>
            <person name="Grierson D."/>
            <person name="Xu C."/>
            <person name="Chen K."/>
        </authorList>
    </citation>
    <scope>NUCLEOTIDE SEQUENCE [LARGE SCALE GENOMIC DNA]</scope>
    <source>
        <strain evidence="1">01-14</strain>
        <tissue evidence="1">Leaf</tissue>
    </source>
</reference>